<accession>A4VE90</accession>
<dbReference type="GeneID" id="7839303"/>
<keyword evidence="1 2" id="KW-0812">Transmembrane</keyword>
<feature type="transmembrane region" description="Helical" evidence="1">
    <location>
        <begin position="50"/>
        <end position="73"/>
    </location>
</feature>
<gene>
    <name evidence="2" type="ORF">TTHERM_00083849</name>
</gene>
<proteinExistence type="predicted"/>
<keyword evidence="1" id="KW-1133">Transmembrane helix</keyword>
<protein>
    <submittedName>
        <fullName evidence="2">Transmembrane protein, putative</fullName>
    </submittedName>
</protein>
<keyword evidence="1" id="KW-0472">Membrane</keyword>
<keyword evidence="3" id="KW-1185">Reference proteome</keyword>
<dbReference type="RefSeq" id="XP_001471266.1">
    <property type="nucleotide sequence ID" value="XM_001471216.1"/>
</dbReference>
<evidence type="ECO:0000313" key="2">
    <source>
        <dbReference type="EMBL" id="EDK31833.1"/>
    </source>
</evidence>
<sequence>MEEQNKQSPVFIQDKNIDMPDTKDHFFATQIQTLVLAIFITAMMQLSNRLAIYLIYCCPMYFFIALLQWLVFWKPKCDLSFWFNIYNFIMFIICLPIFFGVFFAVFHPTASLEFKQAQNCQLIGKQSKWIEFTEKYSILYINFEYEGKQYLGQACASNFNQAGTSNPIYPYQFYYKYDKIECGLTDGNSTNPQYRNRMLSQNYSNQTNPYNKQRILKSSGGVRTSYNDLGSSGSTACYRSYLWSKVKIASWLCMNNEFDEEDYMKPQSCYVNFFNGEKAEQNGILRLAMKDQNSFPLVAFKSHAYFPEIDLVCLIIFSYYNWILCFNSLFQYPAYYLLKKISNKNNQKVMPLEIQSQSIQQELQQNQQQPIQQEQQNKHKLNFYPNLVQINQQQMDVSLDNQSDYVVQSLRPQDQFQQSFYQQPDSSQVPIHIKHGQTYQYDVQQEDSSVKSCKL</sequence>
<dbReference type="OMA" id="PEFHIND"/>
<organism evidence="2 3">
    <name type="scientific">Tetrahymena thermophila (strain SB210)</name>
    <dbReference type="NCBI Taxonomy" id="312017"/>
    <lineage>
        <taxon>Eukaryota</taxon>
        <taxon>Sar</taxon>
        <taxon>Alveolata</taxon>
        <taxon>Ciliophora</taxon>
        <taxon>Intramacronucleata</taxon>
        <taxon>Oligohymenophorea</taxon>
        <taxon>Hymenostomatida</taxon>
        <taxon>Tetrahymenina</taxon>
        <taxon>Tetrahymenidae</taxon>
        <taxon>Tetrahymena</taxon>
    </lineage>
</organism>
<dbReference type="InParanoid" id="A4VE90"/>
<dbReference type="OrthoDB" id="324564at2759"/>
<feature type="transmembrane region" description="Helical" evidence="1">
    <location>
        <begin position="25"/>
        <end position="44"/>
    </location>
</feature>
<dbReference type="EMBL" id="GG662749">
    <property type="protein sequence ID" value="EDK31833.1"/>
    <property type="molecule type" value="Genomic_DNA"/>
</dbReference>
<dbReference type="Proteomes" id="UP000009168">
    <property type="component" value="Unassembled WGS sequence"/>
</dbReference>
<dbReference type="HOGENOM" id="CLU_033302_0_0_1"/>
<feature type="transmembrane region" description="Helical" evidence="1">
    <location>
        <begin position="85"/>
        <end position="106"/>
    </location>
</feature>
<evidence type="ECO:0000256" key="1">
    <source>
        <dbReference type="SAM" id="Phobius"/>
    </source>
</evidence>
<dbReference type="AlphaFoldDB" id="A4VE90"/>
<name>A4VE90_TETTS</name>
<dbReference type="eggNOG" id="ENOG502T3ZH">
    <property type="taxonomic scope" value="Eukaryota"/>
</dbReference>
<evidence type="ECO:0000313" key="3">
    <source>
        <dbReference type="Proteomes" id="UP000009168"/>
    </source>
</evidence>
<dbReference type="KEGG" id="tet:TTHERM_00083849"/>
<reference evidence="3" key="1">
    <citation type="journal article" date="2006" name="PLoS Biol.">
        <title>Macronuclear genome sequence of the ciliate Tetrahymena thermophila, a model eukaryote.</title>
        <authorList>
            <person name="Eisen J.A."/>
            <person name="Coyne R.S."/>
            <person name="Wu M."/>
            <person name="Wu D."/>
            <person name="Thiagarajan M."/>
            <person name="Wortman J.R."/>
            <person name="Badger J.H."/>
            <person name="Ren Q."/>
            <person name="Amedeo P."/>
            <person name="Jones K.M."/>
            <person name="Tallon L.J."/>
            <person name="Delcher A.L."/>
            <person name="Salzberg S.L."/>
            <person name="Silva J.C."/>
            <person name="Haas B.J."/>
            <person name="Majoros W.H."/>
            <person name="Farzad M."/>
            <person name="Carlton J.M."/>
            <person name="Smith R.K. Jr."/>
            <person name="Garg J."/>
            <person name="Pearlman R.E."/>
            <person name="Karrer K.M."/>
            <person name="Sun L."/>
            <person name="Manning G."/>
            <person name="Elde N.C."/>
            <person name="Turkewitz A.P."/>
            <person name="Asai D.J."/>
            <person name="Wilkes D.E."/>
            <person name="Wang Y."/>
            <person name="Cai H."/>
            <person name="Collins K."/>
            <person name="Stewart B.A."/>
            <person name="Lee S.R."/>
            <person name="Wilamowska K."/>
            <person name="Weinberg Z."/>
            <person name="Ruzzo W.L."/>
            <person name="Wloga D."/>
            <person name="Gaertig J."/>
            <person name="Frankel J."/>
            <person name="Tsao C.-C."/>
            <person name="Gorovsky M.A."/>
            <person name="Keeling P.J."/>
            <person name="Waller R.F."/>
            <person name="Patron N.J."/>
            <person name="Cherry J.M."/>
            <person name="Stover N.A."/>
            <person name="Krieger C.J."/>
            <person name="del Toro C."/>
            <person name="Ryder H.F."/>
            <person name="Williamson S.C."/>
            <person name="Barbeau R.A."/>
            <person name="Hamilton E.P."/>
            <person name="Orias E."/>
        </authorList>
    </citation>
    <scope>NUCLEOTIDE SEQUENCE [LARGE SCALE GENOMIC DNA]</scope>
    <source>
        <strain evidence="3">SB210</strain>
    </source>
</reference>